<dbReference type="AlphaFoldDB" id="A0A650EMV0"/>
<organism evidence="3">
    <name type="scientific">uncultured Bacillota bacterium</name>
    <dbReference type="NCBI Taxonomy" id="344338"/>
    <lineage>
        <taxon>Bacteria</taxon>
        <taxon>Bacillati</taxon>
        <taxon>Bacillota</taxon>
        <taxon>environmental samples</taxon>
    </lineage>
</organism>
<reference evidence="3" key="1">
    <citation type="journal article" date="2020" name="J. ISSAAS">
        <title>Lactobacilli and other gastrointestinal microbiota of Peromyscus leucopus, reservoir host for agents of Lyme disease and other zoonoses in North America.</title>
        <authorList>
            <person name="Milovic A."/>
            <person name="Bassam K."/>
            <person name="Shao H."/>
            <person name="Chatzistamou I."/>
            <person name="Tufts D.M."/>
            <person name="Diuk-Wasser M."/>
            <person name="Barbour A.G."/>
        </authorList>
    </citation>
    <scope>NUCLEOTIDE SEQUENCE</scope>
    <source>
        <strain evidence="3">LL40</strain>
    </source>
</reference>
<sequence>MTKPIKKYRIILTALFGAALAILVIFGMFSIDNATNSLAISYIESQGWQVEQRPVEISHITLPEDFDIIYQTYNALQKESGFDLTAYKGQRLARYSYRVLNHEKSEQGEIRANVFVFQQQIVAADISAASAGGFMHPITDPRQHN</sequence>
<dbReference type="EMBL" id="MN577573">
    <property type="protein sequence ID" value="QGT51099.1"/>
    <property type="molecule type" value="Genomic_DNA"/>
</dbReference>
<protein>
    <recommendedName>
        <fullName evidence="2">DUF4830 domain-containing protein</fullName>
    </recommendedName>
</protein>
<keyword evidence="1" id="KW-0472">Membrane</keyword>
<evidence type="ECO:0000256" key="1">
    <source>
        <dbReference type="SAM" id="Phobius"/>
    </source>
</evidence>
<keyword evidence="1" id="KW-0812">Transmembrane</keyword>
<evidence type="ECO:0000259" key="2">
    <source>
        <dbReference type="Pfam" id="PF16112"/>
    </source>
</evidence>
<accession>A0A650EMV0</accession>
<name>A0A650EMV0_9FIRM</name>
<proteinExistence type="predicted"/>
<dbReference type="InterPro" id="IPR032257">
    <property type="entry name" value="DUF4830"/>
</dbReference>
<feature type="domain" description="DUF4830" evidence="2">
    <location>
        <begin position="44"/>
        <end position="126"/>
    </location>
</feature>
<keyword evidence="1" id="KW-1133">Transmembrane helix</keyword>
<evidence type="ECO:0000313" key="3">
    <source>
        <dbReference type="EMBL" id="QGT51099.1"/>
    </source>
</evidence>
<gene>
    <name evidence="3" type="ORF">Firmicute1046_1750</name>
</gene>
<feature type="transmembrane region" description="Helical" evidence="1">
    <location>
        <begin position="12"/>
        <end position="31"/>
    </location>
</feature>
<dbReference type="Pfam" id="PF16112">
    <property type="entry name" value="DUF4830"/>
    <property type="match status" value="1"/>
</dbReference>